<evidence type="ECO:0000259" key="13">
    <source>
        <dbReference type="Pfam" id="PF00899"/>
    </source>
</evidence>
<gene>
    <name evidence="14" type="ORF">DJ017_03125</name>
</gene>
<feature type="domain" description="THIF-type NAD/FAD binding fold" evidence="13">
    <location>
        <begin position="11"/>
        <end position="242"/>
    </location>
</feature>
<dbReference type="PANTHER" id="PTHR10953:SF102">
    <property type="entry name" value="ADENYLYLTRANSFERASE AND SULFURTRANSFERASE MOCS3"/>
    <property type="match status" value="1"/>
</dbReference>
<dbReference type="GO" id="GO:0005829">
    <property type="term" value="C:cytosol"/>
    <property type="evidence" value="ECO:0007669"/>
    <property type="project" value="TreeGrafter"/>
</dbReference>
<dbReference type="InterPro" id="IPR045886">
    <property type="entry name" value="ThiF/MoeB/HesA"/>
</dbReference>
<protein>
    <recommendedName>
        <fullName evidence="9">Molybdopterin-synthase adenylyltransferase</fullName>
        <ecNumber evidence="8">2.7.7.80</ecNumber>
    </recommendedName>
    <alternativeName>
        <fullName evidence="12">MoaD protein adenylase</fullName>
    </alternativeName>
    <alternativeName>
        <fullName evidence="10">Molybdopterin-converting factor subunit 1 adenylase</fullName>
    </alternativeName>
    <alternativeName>
        <fullName evidence="11">Sulfur carrier protein MoaD adenylyltransferase</fullName>
    </alternativeName>
</protein>
<keyword evidence="3" id="KW-0547">Nucleotide-binding</keyword>
<dbReference type="AlphaFoldDB" id="A0A328AG16"/>
<dbReference type="Pfam" id="PF00899">
    <property type="entry name" value="ThiF"/>
    <property type="match status" value="1"/>
</dbReference>
<dbReference type="EC" id="2.7.7.80" evidence="8"/>
<dbReference type="InterPro" id="IPR035985">
    <property type="entry name" value="Ubiquitin-activating_enz"/>
</dbReference>
<evidence type="ECO:0000256" key="11">
    <source>
        <dbReference type="ARBA" id="ARBA00075328"/>
    </source>
</evidence>
<accession>A0A328AG16</accession>
<dbReference type="Gene3D" id="3.40.50.720">
    <property type="entry name" value="NAD(P)-binding Rossmann-like Domain"/>
    <property type="match status" value="1"/>
</dbReference>
<evidence type="ECO:0000256" key="9">
    <source>
        <dbReference type="ARBA" id="ARBA00073635"/>
    </source>
</evidence>
<dbReference type="FunFam" id="3.40.50.720:FF:000033">
    <property type="entry name" value="Adenylyltransferase and sulfurtransferase MOCS3"/>
    <property type="match status" value="1"/>
</dbReference>
<evidence type="ECO:0000313" key="14">
    <source>
        <dbReference type="EMBL" id="RAK53589.1"/>
    </source>
</evidence>
<evidence type="ECO:0000256" key="1">
    <source>
        <dbReference type="ARBA" id="ARBA00009919"/>
    </source>
</evidence>
<dbReference type="GO" id="GO:0008641">
    <property type="term" value="F:ubiquitin-like modifier activating enzyme activity"/>
    <property type="evidence" value="ECO:0007669"/>
    <property type="project" value="InterPro"/>
</dbReference>
<proteinExistence type="inferred from homology"/>
<evidence type="ECO:0000256" key="12">
    <source>
        <dbReference type="ARBA" id="ARBA00078531"/>
    </source>
</evidence>
<comment type="caution">
    <text evidence="14">The sequence shown here is derived from an EMBL/GenBank/DDBJ whole genome shotgun (WGS) entry which is preliminary data.</text>
</comment>
<keyword evidence="2" id="KW-0808">Transferase</keyword>
<comment type="function">
    <text evidence="6">Catalyzes the adenylation by ATP of the carboxyl group of the C-terminal glycine of sulfur carrier protein MoaD.</text>
</comment>
<dbReference type="GO" id="GO:0061605">
    <property type="term" value="F:molybdopterin-synthase adenylyltransferase activity"/>
    <property type="evidence" value="ECO:0007669"/>
    <property type="project" value="UniProtKB-EC"/>
</dbReference>
<dbReference type="OrthoDB" id="9804286at2"/>
<dbReference type="InterPro" id="IPR000594">
    <property type="entry name" value="ThiF_NAD_FAD-bd"/>
</dbReference>
<dbReference type="GO" id="GO:0004792">
    <property type="term" value="F:thiosulfate-cyanide sulfurtransferase activity"/>
    <property type="evidence" value="ECO:0007669"/>
    <property type="project" value="TreeGrafter"/>
</dbReference>
<dbReference type="NCBIfam" id="NF004281">
    <property type="entry name" value="PRK05690.1"/>
    <property type="match status" value="1"/>
</dbReference>
<dbReference type="Proteomes" id="UP000249254">
    <property type="component" value="Unassembled WGS sequence"/>
</dbReference>
<evidence type="ECO:0000256" key="5">
    <source>
        <dbReference type="ARBA" id="ARBA00052218"/>
    </source>
</evidence>
<comment type="subunit">
    <text evidence="7">Homodimer. Forms a stable heterotetrameric complex of 2 MoeB and 2 MoaD during adenylation of MoaD.</text>
</comment>
<comment type="catalytic activity">
    <reaction evidence="5">
        <text>[molybdopterin-synthase sulfur-carrier protein]-C-terminal Gly-Gly + ATP + H(+) = [molybdopterin-synthase sulfur-carrier protein]-C-terminal Gly-Gly-AMP + diphosphate</text>
        <dbReference type="Rhea" id="RHEA:43616"/>
        <dbReference type="Rhea" id="RHEA-COMP:12159"/>
        <dbReference type="Rhea" id="RHEA-COMP:12202"/>
        <dbReference type="ChEBI" id="CHEBI:15378"/>
        <dbReference type="ChEBI" id="CHEBI:30616"/>
        <dbReference type="ChEBI" id="CHEBI:33019"/>
        <dbReference type="ChEBI" id="CHEBI:90618"/>
        <dbReference type="ChEBI" id="CHEBI:90778"/>
        <dbReference type="EC" id="2.7.7.80"/>
    </reaction>
</comment>
<dbReference type="RefSeq" id="WP_111527341.1">
    <property type="nucleotide sequence ID" value="NZ_JBHRSG010000005.1"/>
</dbReference>
<dbReference type="SUPFAM" id="SSF69572">
    <property type="entry name" value="Activating enzymes of the ubiquitin-like proteins"/>
    <property type="match status" value="1"/>
</dbReference>
<evidence type="ECO:0000256" key="8">
    <source>
        <dbReference type="ARBA" id="ARBA00066884"/>
    </source>
</evidence>
<dbReference type="GO" id="GO:0008146">
    <property type="term" value="F:sulfotransferase activity"/>
    <property type="evidence" value="ECO:0007669"/>
    <property type="project" value="TreeGrafter"/>
</dbReference>
<sequence length="247" mass="25547">MVFTDQEIERYARHLVLREVGGPGQQKLKSASALIVGAGGLGAPAALYLAAAGVGTIILADPDDVDLSNLQRQVIYTEEDLGRPKPEAAADRLAALNPHIFVAGFNGAFSDETADKLVEGVDLVLDGTDDFATRFCVNAACVRHGKPLVSGAIGRWTGQVGVYPGRPCYQCLVPEIPPDAETCSAVGVVGALAGVIGSMMALEAIKLMTGAGEPLTGRLMIYDALAAETRTVRVAADPECPVCGGGA</sequence>
<evidence type="ECO:0000256" key="7">
    <source>
        <dbReference type="ARBA" id="ARBA00063809"/>
    </source>
</evidence>
<comment type="similarity">
    <text evidence="1">Belongs to the HesA/MoeB/ThiF family.</text>
</comment>
<evidence type="ECO:0000256" key="6">
    <source>
        <dbReference type="ARBA" id="ARBA00055169"/>
    </source>
</evidence>
<dbReference type="EMBL" id="QFYQ01000001">
    <property type="protein sequence ID" value="RAK53589.1"/>
    <property type="molecule type" value="Genomic_DNA"/>
</dbReference>
<name>A0A328AG16_9CAUL</name>
<organism evidence="14 15">
    <name type="scientific">Phenylobacterium soli</name>
    <dbReference type="NCBI Taxonomy" id="2170551"/>
    <lineage>
        <taxon>Bacteria</taxon>
        <taxon>Pseudomonadati</taxon>
        <taxon>Pseudomonadota</taxon>
        <taxon>Alphaproteobacteria</taxon>
        <taxon>Caulobacterales</taxon>
        <taxon>Caulobacteraceae</taxon>
        <taxon>Phenylobacterium</taxon>
    </lineage>
</organism>
<evidence type="ECO:0000256" key="10">
    <source>
        <dbReference type="ARBA" id="ARBA00075110"/>
    </source>
</evidence>
<dbReference type="GO" id="GO:0005524">
    <property type="term" value="F:ATP binding"/>
    <property type="evidence" value="ECO:0007669"/>
    <property type="project" value="UniProtKB-KW"/>
</dbReference>
<evidence type="ECO:0000256" key="3">
    <source>
        <dbReference type="ARBA" id="ARBA00022741"/>
    </source>
</evidence>
<evidence type="ECO:0000256" key="4">
    <source>
        <dbReference type="ARBA" id="ARBA00022840"/>
    </source>
</evidence>
<keyword evidence="15" id="KW-1185">Reference proteome</keyword>
<evidence type="ECO:0000313" key="15">
    <source>
        <dbReference type="Proteomes" id="UP000249254"/>
    </source>
</evidence>
<reference evidence="15" key="1">
    <citation type="submission" date="2018-05" db="EMBL/GenBank/DDBJ databases">
        <authorList>
            <person name="Li X."/>
        </authorList>
    </citation>
    <scope>NUCLEOTIDE SEQUENCE [LARGE SCALE GENOMIC DNA]</scope>
    <source>
        <strain evidence="15">LX32</strain>
    </source>
</reference>
<dbReference type="CDD" id="cd00757">
    <property type="entry name" value="ThiF_MoeB_HesA_family"/>
    <property type="match status" value="1"/>
</dbReference>
<keyword evidence="4" id="KW-0067">ATP-binding</keyword>
<dbReference type="PANTHER" id="PTHR10953">
    <property type="entry name" value="UBIQUITIN-ACTIVATING ENZYME E1"/>
    <property type="match status" value="1"/>
</dbReference>
<evidence type="ECO:0000256" key="2">
    <source>
        <dbReference type="ARBA" id="ARBA00022679"/>
    </source>
</evidence>